<dbReference type="GO" id="GO:0005516">
    <property type="term" value="F:calmodulin binding"/>
    <property type="evidence" value="ECO:0007669"/>
    <property type="project" value="InterPro"/>
</dbReference>
<dbReference type="OrthoDB" id="73653at2759"/>
<dbReference type="SUPFAM" id="SSF81327">
    <property type="entry name" value="Small-conductance potassium channel"/>
    <property type="match status" value="1"/>
</dbReference>
<dbReference type="InterPro" id="IPR036122">
    <property type="entry name" value="CaM-bd_dom_sf"/>
</dbReference>
<gene>
    <name evidence="4" type="ORF">FGO68_gene15077</name>
</gene>
<dbReference type="Gene3D" id="1.10.287.70">
    <property type="match status" value="1"/>
</dbReference>
<dbReference type="GO" id="GO:0016286">
    <property type="term" value="F:small conductance calcium-activated potassium channel activity"/>
    <property type="evidence" value="ECO:0007669"/>
    <property type="project" value="InterPro"/>
</dbReference>
<evidence type="ECO:0000313" key="4">
    <source>
        <dbReference type="EMBL" id="TNV72271.1"/>
    </source>
</evidence>
<dbReference type="InterPro" id="IPR015449">
    <property type="entry name" value="K_chnl_Ca-activ_SK"/>
</dbReference>
<evidence type="ECO:0000313" key="5">
    <source>
        <dbReference type="Proteomes" id="UP000785679"/>
    </source>
</evidence>
<dbReference type="GO" id="GO:0016020">
    <property type="term" value="C:membrane"/>
    <property type="evidence" value="ECO:0007669"/>
    <property type="project" value="InterPro"/>
</dbReference>
<dbReference type="PRINTS" id="PR00169">
    <property type="entry name" value="KCHANNEL"/>
</dbReference>
<feature type="region of interest" description="Disordered" evidence="1">
    <location>
        <begin position="249"/>
        <end position="275"/>
    </location>
</feature>
<dbReference type="EMBL" id="RRYP01023219">
    <property type="protein sequence ID" value="TNV72271.1"/>
    <property type="molecule type" value="Genomic_DNA"/>
</dbReference>
<keyword evidence="2" id="KW-0812">Transmembrane</keyword>
<dbReference type="SUPFAM" id="SSF81324">
    <property type="entry name" value="Voltage-gated potassium channels"/>
    <property type="match status" value="1"/>
</dbReference>
<feature type="transmembrane region" description="Helical" evidence="2">
    <location>
        <begin position="85"/>
        <end position="105"/>
    </location>
</feature>
<keyword evidence="5" id="KW-1185">Reference proteome</keyword>
<protein>
    <recommendedName>
        <fullName evidence="3">Potassium channel domain-containing protein</fullName>
    </recommendedName>
</protein>
<feature type="transmembrane region" description="Helical" evidence="2">
    <location>
        <begin position="21"/>
        <end position="39"/>
    </location>
</feature>
<feature type="domain" description="Potassium channel" evidence="3">
    <location>
        <begin position="39"/>
        <end position="110"/>
    </location>
</feature>
<keyword evidence="2" id="KW-1133">Transmembrane helix</keyword>
<comment type="caution">
    <text evidence="4">The sequence shown here is derived from an EMBL/GenBank/DDBJ whole genome shotgun (WGS) entry which is preliminary data.</text>
</comment>
<keyword evidence="2" id="KW-0472">Membrane</keyword>
<feature type="transmembrane region" description="Helical" evidence="2">
    <location>
        <begin position="59"/>
        <end position="78"/>
    </location>
</feature>
<evidence type="ECO:0000259" key="3">
    <source>
        <dbReference type="Pfam" id="PF07885"/>
    </source>
</evidence>
<sequence length="275" mass="31598">MNGCEAGHMFALKSTMKQRPYAFLFYTLVLTIVLFGYQLKVFEGPLSDVSNQNFNKLQNAMWMVIITLTTTGFGDLYPKSTLGRLIGLIICFWGTFMVSFFVVTVNNMLTFTPSEEKSFNLLQRLHFKEELKEYAVNVLSSSFRHRNLRLRYDDENQSMVIKALRRFRGKLLSFRQAVLRVRMFYEGESEMDILQRQIDDLHDNVKDMSAEQSDIKLGLSSAIAMIEAINTKINDESIRSSHITSALTDEIGGSSRLEQDKSSHKKEEVKQRSGQ</sequence>
<proteinExistence type="predicted"/>
<dbReference type="AlphaFoldDB" id="A0A8J8NC56"/>
<dbReference type="Proteomes" id="UP000785679">
    <property type="component" value="Unassembled WGS sequence"/>
</dbReference>
<evidence type="ECO:0000256" key="1">
    <source>
        <dbReference type="SAM" id="MobiDB-lite"/>
    </source>
</evidence>
<dbReference type="InterPro" id="IPR013099">
    <property type="entry name" value="K_chnl_dom"/>
</dbReference>
<evidence type="ECO:0000256" key="2">
    <source>
        <dbReference type="SAM" id="Phobius"/>
    </source>
</evidence>
<dbReference type="PANTHER" id="PTHR10153">
    <property type="entry name" value="SMALL CONDUCTANCE CALCIUM-ACTIVATED POTASSIUM CHANNEL"/>
    <property type="match status" value="1"/>
</dbReference>
<feature type="compositionally biased region" description="Basic and acidic residues" evidence="1">
    <location>
        <begin position="257"/>
        <end position="275"/>
    </location>
</feature>
<name>A0A8J8NC56_HALGN</name>
<dbReference type="Pfam" id="PF07885">
    <property type="entry name" value="Ion_trans_2"/>
    <property type="match status" value="1"/>
</dbReference>
<organism evidence="4 5">
    <name type="scientific">Halteria grandinella</name>
    <dbReference type="NCBI Taxonomy" id="5974"/>
    <lineage>
        <taxon>Eukaryota</taxon>
        <taxon>Sar</taxon>
        <taxon>Alveolata</taxon>
        <taxon>Ciliophora</taxon>
        <taxon>Intramacronucleata</taxon>
        <taxon>Spirotrichea</taxon>
        <taxon>Stichotrichia</taxon>
        <taxon>Sporadotrichida</taxon>
        <taxon>Halteriidae</taxon>
        <taxon>Halteria</taxon>
    </lineage>
</organism>
<reference evidence="4" key="1">
    <citation type="submission" date="2019-06" db="EMBL/GenBank/DDBJ databases">
        <authorList>
            <person name="Zheng W."/>
        </authorList>
    </citation>
    <scope>NUCLEOTIDE SEQUENCE</scope>
    <source>
        <strain evidence="4">QDHG01</strain>
    </source>
</reference>
<accession>A0A8J8NC56</accession>